<accession>A0ABX8EBE1</accession>
<protein>
    <submittedName>
        <fullName evidence="1">TRASH domain-containing protein</fullName>
    </submittedName>
</protein>
<dbReference type="Proteomes" id="UP000677126">
    <property type="component" value="Chromosome"/>
</dbReference>
<organism evidence="1 2">
    <name type="scientific">Novosphingobium decolorationis</name>
    <dbReference type="NCBI Taxonomy" id="2698673"/>
    <lineage>
        <taxon>Bacteria</taxon>
        <taxon>Pseudomonadati</taxon>
        <taxon>Pseudomonadota</taxon>
        <taxon>Alphaproteobacteria</taxon>
        <taxon>Sphingomonadales</taxon>
        <taxon>Sphingomonadaceae</taxon>
        <taxon>Novosphingobium</taxon>
    </lineage>
</organism>
<reference evidence="1 2" key="1">
    <citation type="journal article" date="2021" name="Int. J. Syst. Evol. Microbiol.">
        <title>Novosphingobium decolorationis sp. nov., an aniline blue-decolourizing bacterium isolated from East Pacific sediment.</title>
        <authorList>
            <person name="Chen X."/>
            <person name="Dong B."/>
            <person name="Chen T."/>
            <person name="Ren N."/>
            <person name="Wang J."/>
            <person name="Xu Y."/>
            <person name="Yang J."/>
            <person name="Zhu S."/>
            <person name="Chen J."/>
        </authorList>
    </citation>
    <scope>NUCLEOTIDE SEQUENCE [LARGE SCALE GENOMIC DNA]</scope>
    <source>
        <strain evidence="1 2">502str22</strain>
    </source>
</reference>
<sequence length="20" mass="2280">MAGVPRLKVRNRVYLLCCST</sequence>
<evidence type="ECO:0000313" key="2">
    <source>
        <dbReference type="Proteomes" id="UP000677126"/>
    </source>
</evidence>
<gene>
    <name evidence="1" type="ORF">HT578_06285</name>
</gene>
<keyword evidence="2" id="KW-1185">Reference proteome</keyword>
<proteinExistence type="predicted"/>
<dbReference type="EMBL" id="CP054856">
    <property type="protein sequence ID" value="QVM86068.1"/>
    <property type="molecule type" value="Genomic_DNA"/>
</dbReference>
<evidence type="ECO:0000313" key="1">
    <source>
        <dbReference type="EMBL" id="QVM86068.1"/>
    </source>
</evidence>
<name>A0ABX8EBE1_9SPHN</name>